<evidence type="ECO:0000256" key="1">
    <source>
        <dbReference type="ARBA" id="ARBA00007734"/>
    </source>
</evidence>
<keyword evidence="2" id="KW-0812">Transmembrane</keyword>
<evidence type="ECO:0000313" key="4">
    <source>
        <dbReference type="EMBL" id="AUW93294.1"/>
    </source>
</evidence>
<dbReference type="CDD" id="cd16896">
    <property type="entry name" value="LT_Slt70-like"/>
    <property type="match status" value="1"/>
</dbReference>
<reference evidence="4 5" key="1">
    <citation type="journal article" date="2019" name="Sci. Rep.">
        <title>Sulfobacillus thermotolerans: new insights into resistance and metabolic capacities of acidophilic chemolithotrophs.</title>
        <authorList>
            <person name="Panyushkina A.E."/>
            <person name="Babenko V.V."/>
            <person name="Nikitina A.S."/>
            <person name="Selezneva O.V."/>
            <person name="Tsaplina I.A."/>
            <person name="Letarova M.A."/>
            <person name="Kostryukova E.S."/>
            <person name="Letarov A.V."/>
        </authorList>
    </citation>
    <scope>NUCLEOTIDE SEQUENCE [LARGE SCALE GENOMIC DNA]</scope>
    <source>
        <strain evidence="4 5">Kr1</strain>
    </source>
</reference>
<feature type="transmembrane region" description="Helical" evidence="2">
    <location>
        <begin position="15"/>
        <end position="34"/>
    </location>
</feature>
<dbReference type="SUPFAM" id="SSF53955">
    <property type="entry name" value="Lysozyme-like"/>
    <property type="match status" value="1"/>
</dbReference>
<comment type="similarity">
    <text evidence="1">Belongs to the transglycosylase Slt family.</text>
</comment>
<organism evidence="4 5">
    <name type="scientific">Sulfobacillus thermotolerans</name>
    <dbReference type="NCBI Taxonomy" id="338644"/>
    <lineage>
        <taxon>Bacteria</taxon>
        <taxon>Bacillati</taxon>
        <taxon>Bacillota</taxon>
        <taxon>Clostridia</taxon>
        <taxon>Eubacteriales</taxon>
        <taxon>Clostridiales Family XVII. Incertae Sedis</taxon>
        <taxon>Sulfobacillus</taxon>
    </lineage>
</organism>
<dbReference type="RefSeq" id="WP_103374395.1">
    <property type="nucleotide sequence ID" value="NZ_CP133983.1"/>
</dbReference>
<evidence type="ECO:0000313" key="5">
    <source>
        <dbReference type="Proteomes" id="UP000325292"/>
    </source>
</evidence>
<dbReference type="InterPro" id="IPR000189">
    <property type="entry name" value="Transglyc_AS"/>
</dbReference>
<protein>
    <recommendedName>
        <fullName evidence="3">Transglycosylase SLT domain-containing protein</fullName>
    </recommendedName>
</protein>
<dbReference type="Proteomes" id="UP000325292">
    <property type="component" value="Chromosome"/>
</dbReference>
<dbReference type="InterPro" id="IPR023346">
    <property type="entry name" value="Lysozyme-like_dom_sf"/>
</dbReference>
<dbReference type="PANTHER" id="PTHR37423">
    <property type="entry name" value="SOLUBLE LYTIC MUREIN TRANSGLYCOSYLASE-RELATED"/>
    <property type="match status" value="1"/>
</dbReference>
<dbReference type="EMBL" id="CP019454">
    <property type="protein sequence ID" value="AUW93294.1"/>
    <property type="molecule type" value="Genomic_DNA"/>
</dbReference>
<gene>
    <name evidence="4" type="ORF">BXT84_04440</name>
</gene>
<feature type="domain" description="Transglycosylase SLT" evidence="3">
    <location>
        <begin position="44"/>
        <end position="150"/>
    </location>
</feature>
<dbReference type="Gene3D" id="1.10.530.10">
    <property type="match status" value="1"/>
</dbReference>
<evidence type="ECO:0000256" key="2">
    <source>
        <dbReference type="SAM" id="Phobius"/>
    </source>
</evidence>
<sequence>MAQRTHYRLNPKRSAGLWLLVIIFMIFGAYHYVAPLPYRAIVWKEARAHSVSPYLVAAVIRVESSYRPDAVSAKGAVGLMQLMPATAQWASQKADKRSIKTQDLNNPALNIHLGTWYLSQLLGNFYGNPVLGLAAYNAGGRNVARWIAEGRLQPTSTTSDQIPFPETKNFVTRVLFYEKVYHFLYGAFPAMQPPLSRDLAEGLKVWHQIMGRE</sequence>
<evidence type="ECO:0000259" key="3">
    <source>
        <dbReference type="Pfam" id="PF01464"/>
    </source>
</evidence>
<dbReference type="Pfam" id="PF01464">
    <property type="entry name" value="SLT"/>
    <property type="match status" value="1"/>
</dbReference>
<dbReference type="PANTHER" id="PTHR37423:SF2">
    <property type="entry name" value="MEMBRANE-BOUND LYTIC MUREIN TRANSGLYCOSYLASE C"/>
    <property type="match status" value="1"/>
</dbReference>
<dbReference type="PROSITE" id="PS00922">
    <property type="entry name" value="TRANSGLYCOSYLASE"/>
    <property type="match status" value="1"/>
</dbReference>
<keyword evidence="5" id="KW-1185">Reference proteome</keyword>
<accession>A0ABM6RPL8</accession>
<proteinExistence type="inferred from homology"/>
<keyword evidence="2" id="KW-0472">Membrane</keyword>
<keyword evidence="2" id="KW-1133">Transmembrane helix</keyword>
<dbReference type="InterPro" id="IPR008258">
    <property type="entry name" value="Transglycosylase_SLT_dom_1"/>
</dbReference>
<name>A0ABM6RPL8_9FIRM</name>